<dbReference type="InterPro" id="IPR018201">
    <property type="entry name" value="Ketoacyl_synth_AS"/>
</dbReference>
<evidence type="ECO:0000256" key="6">
    <source>
        <dbReference type="ARBA" id="ARBA00022832"/>
    </source>
</evidence>
<evidence type="ECO:0000256" key="12">
    <source>
        <dbReference type="ARBA" id="ARBA00023268"/>
    </source>
</evidence>
<dbReference type="PROSITE" id="PS00606">
    <property type="entry name" value="KS3_1"/>
    <property type="match status" value="1"/>
</dbReference>
<feature type="region of interest" description="Disordered" evidence="16">
    <location>
        <begin position="104"/>
        <end position="141"/>
    </location>
</feature>
<dbReference type="Proteomes" id="UP001610432">
    <property type="component" value="Unassembled WGS sequence"/>
</dbReference>
<dbReference type="Gene3D" id="3.40.47.10">
    <property type="match status" value="1"/>
</dbReference>
<comment type="catalytic activity">
    <reaction evidence="13">
        <text>acetyl-CoA + n malonyl-CoA + 2n NADPH + 4n H(+) = a long-chain-acyl-CoA + n CoA + n CO2 + 2n NADP(+).</text>
        <dbReference type="EC" id="2.3.1.86"/>
    </reaction>
</comment>
<evidence type="ECO:0000256" key="9">
    <source>
        <dbReference type="ARBA" id="ARBA00023002"/>
    </source>
</evidence>
<keyword evidence="6" id="KW-0276">Fatty acid metabolism</keyword>
<dbReference type="Gene3D" id="3.40.50.720">
    <property type="entry name" value="NAD(P)-binding Rossmann-like Domain"/>
    <property type="match status" value="1"/>
</dbReference>
<sequence length="1776" mass="195356">MVLSSDVDVPPPNGRYGAKEKELALKLFIELLSIETQQHLFTGERCIQRFVEIGPRGILSTMAKKSASAYANLDPSSKWSNMKFLSYHADYSKILYHYPEAQSDEPAPLQAVEEPSRPPPSPALEKQSLPQTKPSIPSSVPSVDLTLTASHVVLAMTAQKLRRPFDQTPVEKTIRDLSGGKSTLQNELTGDLMTEFGRLPDGVEDQSLSALGEALQGDFCGTPGKAMSLLISRFISSKMPAGFNHSAIQDYLNSRWGLTQAHAGIPLCFATTMEPASRLGNISEAHSYLDGLVQRYAVFQGVSLLPSNPNSNHQGAPDPVVVDVAGLDEFNQNHREVYQLQLNALSKFLGVDTFDAEKRLEESKTRISDLEGTVRLLNVELDEQFIQGIKPIFNLKQVREYDSWWNWSREELMRLLNEISMSPSSACDPGMESRMQRMLNRWEPSCADIVSAYLEKLHARNAPSMGKIRPIFEEIISLGAQTLSTDPLFVHTLPALEPRTTITDAGLLDYEEITRNIDYYPDAIRQGSGYIEHRTKSPFVHIKTRPNGGDWQYDPKATSLYHAMLGVGATTGLTYAHKAVLITGAGPSSIAADIIRGLLSGGARVIVTTSRPTSESAEFYQRMYRQYGARGASLTLLPANQASKQDCERLVQYIYSRDSPTNGDLDYVIPFAAIPQAGEPEALGGRQELALRAMLVNLLRLVGFVRREKERLRIDTRPTMIVLPMSCNEGTFGGDGLYSESKIGLKALFNRFYSESWSKYLTICGSVIGWTRGTAIMRSSNAVAEEVEKLGFMTFTQAEMAFNILALMTPALNALAENAPIYADLTGGLGSMWDIKKHIAAARKRISDKRRLQVAIAEENSRQKALVHGARPSATSEHMSIKTRRARLGMPFPELHDLDTSYPDLEGMIDLSRVAVVVGYSELGPWGNARTRWEIEHKGDFSMEGYIEMAWMMGLIKHVDGQLKGEPYVGWIDAETEAPIEDDEVPKTYRTHIMAHAGLRLIKPTKRESYDPSRKEFLHEVAVEEDLPPFEASKSTAEAFKLRHGDCITLQPIADSDNYRVHVNKGAVLMIPKTVPFYQVVAGQIPDGWDPARYGIPEDIVQQVDVTTLYALCCVSEAFLSAGIEDPYEIYQHIHVSEMANCLGSGGGPMKVIQNMYRDRYLDRQLRGDIILEHFLNTMGAWVNMLLLSATGPLKTPVGACATALESLDIGREAISTGKCKVAIVGGCDDYGEELAYEFASIKATANSTEEISKGRKPAEISRPTASSRSGFAESAGCGVQILMSAELAIEMGLPIYGIVAHSQMASDQIGRSIPAPGKGILTAARETRHAQSSPWLDLRLRREAFDQEVADLYKRQRQSTQMSDTDFADARVGNALKVRLRDAQCRWGNDIRQVEPSVSPIRASLATWGLTIDDITVASMHGTSTKANEVNEGEVINTQMEHLGRRKGNPLLSVCQKSLTGHPKAAAGAWQLNGCLQMFQEGIVPGNRNADNIDKHLRKFEHIVYPMDSLQVSEVKATLLTSFGFGQKGAINIMVSPRYLFASVSATVYQSYRTRVTKRQRLATPTFVSRLMNNSLVQVKSRPPWNDAEAMQDFLLDPTSRIVDGQIAHTPEEAPMAPDPATGDTPRIPPTIIATVHAMLETLNHSPSPTASVGVDVENIANIRVDNTAFIERNFTPAEREHCYTAADPRASFTGRWSAKEAVFKSLQTPSAGAGAAMNEIEILSVKGVPKVNLHGHAQAAAVSSGIVNIEVTISHCNSTAIAVALATRKQPSSA</sequence>
<dbReference type="SUPFAM" id="SSF51735">
    <property type="entry name" value="NAD(P)-binding Rossmann-fold domains"/>
    <property type="match status" value="1"/>
</dbReference>
<keyword evidence="12" id="KW-0511">Multifunctional enzyme</keyword>
<dbReference type="InterPro" id="IPR026025">
    <property type="entry name" value="FAS_alpha_yeast"/>
</dbReference>
<evidence type="ECO:0000256" key="13">
    <source>
        <dbReference type="ARBA" id="ARBA00048237"/>
    </source>
</evidence>
<evidence type="ECO:0000256" key="4">
    <source>
        <dbReference type="ARBA" id="ARBA00022679"/>
    </source>
</evidence>
<evidence type="ECO:0000256" key="14">
    <source>
        <dbReference type="ARBA" id="ARBA00048508"/>
    </source>
</evidence>
<evidence type="ECO:0000256" key="5">
    <source>
        <dbReference type="ARBA" id="ARBA00022723"/>
    </source>
</evidence>
<dbReference type="RefSeq" id="XP_070883342.1">
    <property type="nucleotide sequence ID" value="XM_071033536.1"/>
</dbReference>
<evidence type="ECO:0000256" key="1">
    <source>
        <dbReference type="ARBA" id="ARBA00007485"/>
    </source>
</evidence>
<keyword evidence="8" id="KW-0521">NADP</keyword>
<evidence type="ECO:0000256" key="15">
    <source>
        <dbReference type="PIRNR" id="PIRNR000454"/>
    </source>
</evidence>
<dbReference type="PANTHER" id="PTHR10982">
    <property type="entry name" value="MALONYL COA-ACYL CARRIER PROTEIN TRANSACYLASE"/>
    <property type="match status" value="1"/>
</dbReference>
<dbReference type="InterPro" id="IPR050830">
    <property type="entry name" value="Fungal_FAS"/>
</dbReference>
<keyword evidence="7" id="KW-0460">Magnesium</keyword>
<evidence type="ECO:0000256" key="16">
    <source>
        <dbReference type="SAM" id="MobiDB-lite"/>
    </source>
</evidence>
<evidence type="ECO:0000256" key="10">
    <source>
        <dbReference type="ARBA" id="ARBA00023098"/>
    </source>
</evidence>
<dbReference type="SMART" id="SM00825">
    <property type="entry name" value="PKS_KS"/>
    <property type="match status" value="1"/>
</dbReference>
<dbReference type="InterPro" id="IPR016039">
    <property type="entry name" value="Thiolase-like"/>
</dbReference>
<dbReference type="InterPro" id="IPR014030">
    <property type="entry name" value="Ketoacyl_synth_N"/>
</dbReference>
<dbReference type="InterPro" id="IPR020841">
    <property type="entry name" value="PKS_Beta-ketoAc_synthase_dom"/>
</dbReference>
<evidence type="ECO:0000256" key="7">
    <source>
        <dbReference type="ARBA" id="ARBA00022842"/>
    </source>
</evidence>
<name>A0ABR4LII5_9EURO</name>
<gene>
    <name evidence="18" type="ORF">BJX67DRAFT_383835</name>
</gene>
<comment type="catalytic activity">
    <reaction evidence="14">
        <text>a (3R)-hydroxyacyl-[ACP] + NADP(+) = a 3-oxoacyl-[ACP] + NADPH + H(+)</text>
        <dbReference type="Rhea" id="RHEA:17397"/>
        <dbReference type="Rhea" id="RHEA-COMP:9916"/>
        <dbReference type="Rhea" id="RHEA-COMP:9945"/>
        <dbReference type="ChEBI" id="CHEBI:15378"/>
        <dbReference type="ChEBI" id="CHEBI:57783"/>
        <dbReference type="ChEBI" id="CHEBI:58349"/>
        <dbReference type="ChEBI" id="CHEBI:78776"/>
        <dbReference type="ChEBI" id="CHEBI:78827"/>
        <dbReference type="EC" id="1.1.1.100"/>
    </reaction>
</comment>
<dbReference type="PIRSF" id="PIRSF000454">
    <property type="entry name" value="FAS_yeast_alpha"/>
    <property type="match status" value="1"/>
</dbReference>
<dbReference type="InterPro" id="IPR014031">
    <property type="entry name" value="Ketoacyl_synth_C"/>
</dbReference>
<dbReference type="Gene3D" id="3.90.470.20">
    <property type="entry name" value="4'-phosphopantetheinyl transferase domain"/>
    <property type="match status" value="1"/>
</dbReference>
<dbReference type="PANTHER" id="PTHR10982:SF21">
    <property type="entry name" value="FATTY ACID SYNTHASE SUBUNIT BETA"/>
    <property type="match status" value="1"/>
</dbReference>
<accession>A0ABR4LII5</accession>
<evidence type="ECO:0000313" key="18">
    <source>
        <dbReference type="EMBL" id="KAL2864363.1"/>
    </source>
</evidence>
<dbReference type="Pfam" id="PF01648">
    <property type="entry name" value="ACPS"/>
    <property type="match status" value="1"/>
</dbReference>
<dbReference type="GeneID" id="98148608"/>
<evidence type="ECO:0000256" key="3">
    <source>
        <dbReference type="ARBA" id="ARBA00022553"/>
    </source>
</evidence>
<keyword evidence="11" id="KW-0444">Lipid biosynthesis</keyword>
<dbReference type="SUPFAM" id="SSF53901">
    <property type="entry name" value="Thiolase-like"/>
    <property type="match status" value="2"/>
</dbReference>
<dbReference type="InterPro" id="IPR004568">
    <property type="entry name" value="Ppantetheine-prot_Trfase_dom"/>
</dbReference>
<dbReference type="CDD" id="cd08950">
    <property type="entry name" value="KR_fFAS_SDR_c_like"/>
    <property type="match status" value="1"/>
</dbReference>
<proteinExistence type="inferred from homology"/>
<reference evidence="18 19" key="1">
    <citation type="submission" date="2024-07" db="EMBL/GenBank/DDBJ databases">
        <title>Section-level genome sequencing and comparative genomics of Aspergillus sections Usti and Cavernicolus.</title>
        <authorList>
            <consortium name="Lawrence Berkeley National Laboratory"/>
            <person name="Nybo J.L."/>
            <person name="Vesth T.C."/>
            <person name="Theobald S."/>
            <person name="Frisvad J.C."/>
            <person name="Larsen T.O."/>
            <person name="Kjaerboelling I."/>
            <person name="Rothschild-Mancinelli K."/>
            <person name="Lyhne E.K."/>
            <person name="Kogle M.E."/>
            <person name="Barry K."/>
            <person name="Clum A."/>
            <person name="Na H."/>
            <person name="Ledsgaard L."/>
            <person name="Lin J."/>
            <person name="Lipzen A."/>
            <person name="Kuo A."/>
            <person name="Riley R."/>
            <person name="Mondo S."/>
            <person name="Labutti K."/>
            <person name="Haridas S."/>
            <person name="Pangalinan J."/>
            <person name="Salamov A.A."/>
            <person name="Simmons B.A."/>
            <person name="Magnuson J.K."/>
            <person name="Chen J."/>
            <person name="Drula E."/>
            <person name="Henrissat B."/>
            <person name="Wiebenga A."/>
            <person name="Lubbers R.J."/>
            <person name="Gomes A.C."/>
            <person name="Macurrencykelacurrency M.R."/>
            <person name="Stajich J."/>
            <person name="Grigoriev I.V."/>
            <person name="Mortensen U.H."/>
            <person name="De Vries R.P."/>
            <person name="Baker S.E."/>
            <person name="Andersen M.R."/>
        </authorList>
    </citation>
    <scope>NUCLEOTIDE SEQUENCE [LARGE SCALE GENOMIC DNA]</scope>
    <source>
        <strain evidence="18 19">CBS 449.75</strain>
    </source>
</reference>
<dbReference type="NCBIfam" id="TIGR00556">
    <property type="entry name" value="pantethn_trn"/>
    <property type="match status" value="1"/>
</dbReference>
<dbReference type="Gene3D" id="3.90.25.70">
    <property type="match status" value="1"/>
</dbReference>
<evidence type="ECO:0000256" key="8">
    <source>
        <dbReference type="ARBA" id="ARBA00022857"/>
    </source>
</evidence>
<dbReference type="InterPro" id="IPR040899">
    <property type="entry name" value="Fas_alpha_ACP"/>
</dbReference>
<comment type="similarity">
    <text evidence="1 15">Belongs to the thiolase-like superfamily. Fungal fatty acid synthetase subunit alpha family.</text>
</comment>
<dbReference type="SUPFAM" id="SSF56214">
    <property type="entry name" value="4'-phosphopantetheinyl transferase"/>
    <property type="match status" value="1"/>
</dbReference>
<keyword evidence="4 15" id="KW-0808">Transferase</keyword>
<evidence type="ECO:0000256" key="2">
    <source>
        <dbReference type="ARBA" id="ARBA00022450"/>
    </source>
</evidence>
<dbReference type="InterPro" id="IPR036291">
    <property type="entry name" value="NAD(P)-bd_dom_sf"/>
</dbReference>
<evidence type="ECO:0000256" key="11">
    <source>
        <dbReference type="ARBA" id="ARBA00023160"/>
    </source>
</evidence>
<feature type="compositionally biased region" description="Polar residues" evidence="16">
    <location>
        <begin position="128"/>
        <end position="141"/>
    </location>
</feature>
<keyword evidence="3" id="KW-0597">Phosphoprotein</keyword>
<dbReference type="CDD" id="cd00828">
    <property type="entry name" value="elong_cond_enzymes"/>
    <property type="match status" value="1"/>
</dbReference>
<protein>
    <submittedName>
        <fullName evidence="18">3-oxoacyl-synthase</fullName>
    </submittedName>
</protein>
<comment type="caution">
    <text evidence="18">The sequence shown here is derived from an EMBL/GenBank/DDBJ whole genome shotgun (WGS) entry which is preliminary data.</text>
</comment>
<organism evidence="18 19">
    <name type="scientific">Aspergillus lucknowensis</name>
    <dbReference type="NCBI Taxonomy" id="176173"/>
    <lineage>
        <taxon>Eukaryota</taxon>
        <taxon>Fungi</taxon>
        <taxon>Dikarya</taxon>
        <taxon>Ascomycota</taxon>
        <taxon>Pezizomycotina</taxon>
        <taxon>Eurotiomycetes</taxon>
        <taxon>Eurotiomycetidae</taxon>
        <taxon>Eurotiales</taxon>
        <taxon>Aspergillaceae</taxon>
        <taxon>Aspergillus</taxon>
        <taxon>Aspergillus subgen. Nidulantes</taxon>
    </lineage>
</organism>
<dbReference type="InterPro" id="IPR037143">
    <property type="entry name" value="4-PPantetheinyl_Trfase_dom_sf"/>
</dbReference>
<dbReference type="Pfam" id="PF18314">
    <property type="entry name" value="FAS_I_H"/>
    <property type="match status" value="1"/>
</dbReference>
<dbReference type="Pfam" id="PF00109">
    <property type="entry name" value="ketoacyl-synt"/>
    <property type="match status" value="1"/>
</dbReference>
<keyword evidence="9" id="KW-0560">Oxidoreductase</keyword>
<dbReference type="InterPro" id="IPR041550">
    <property type="entry name" value="FASI_helical"/>
</dbReference>
<dbReference type="Pfam" id="PF02801">
    <property type="entry name" value="Ketoacyl-synt_C"/>
    <property type="match status" value="1"/>
</dbReference>
<keyword evidence="10" id="KW-0443">Lipid metabolism</keyword>
<keyword evidence="2 15" id="KW-0596">Phosphopantetheine</keyword>
<keyword evidence="11" id="KW-0275">Fatty acid biosynthesis</keyword>
<keyword evidence="5" id="KW-0479">Metal-binding</keyword>
<dbReference type="InterPro" id="IPR008278">
    <property type="entry name" value="4-PPantetheinyl_Trfase_dom"/>
</dbReference>
<dbReference type="Gene3D" id="3.30.70.2490">
    <property type="match status" value="1"/>
</dbReference>
<dbReference type="EMBL" id="JBFXLQ010000041">
    <property type="protein sequence ID" value="KAL2864363.1"/>
    <property type="molecule type" value="Genomic_DNA"/>
</dbReference>
<dbReference type="Pfam" id="PF18325">
    <property type="entry name" value="Fas_alpha_ACP"/>
    <property type="match status" value="1"/>
</dbReference>
<evidence type="ECO:0000259" key="17">
    <source>
        <dbReference type="PROSITE" id="PS52004"/>
    </source>
</evidence>
<dbReference type="InterPro" id="IPR047224">
    <property type="entry name" value="FAS_alpha_su_C"/>
</dbReference>
<evidence type="ECO:0000313" key="19">
    <source>
        <dbReference type="Proteomes" id="UP001610432"/>
    </source>
</evidence>
<keyword evidence="19" id="KW-1185">Reference proteome</keyword>
<feature type="domain" description="Ketosynthase family 3 (KS3)" evidence="17">
    <location>
        <begin position="1015"/>
        <end position="1537"/>
    </location>
</feature>
<dbReference type="PROSITE" id="PS52004">
    <property type="entry name" value="KS3_2"/>
    <property type="match status" value="1"/>
</dbReference>